<name>A0A6P2CZJ0_9BACT</name>
<evidence type="ECO:0008006" key="3">
    <source>
        <dbReference type="Google" id="ProtNLM"/>
    </source>
</evidence>
<dbReference type="EMBL" id="LR593886">
    <property type="protein sequence ID" value="VTR93214.1"/>
    <property type="molecule type" value="Genomic_DNA"/>
</dbReference>
<reference evidence="1 2" key="1">
    <citation type="submission" date="2019-05" db="EMBL/GenBank/DDBJ databases">
        <authorList>
            <consortium name="Science for Life Laboratories"/>
        </authorList>
    </citation>
    <scope>NUCLEOTIDE SEQUENCE [LARGE SCALE GENOMIC DNA]</scope>
    <source>
        <strain evidence="1">Soil9</strain>
    </source>
</reference>
<dbReference type="Proteomes" id="UP000464178">
    <property type="component" value="Chromosome"/>
</dbReference>
<gene>
    <name evidence="1" type="ORF">SOIL9_45000</name>
</gene>
<sequence length="399" mass="43714">MNHKKLVESVKAHGPEALAGLNGALAAKALRPHELDLGALFIECFGYSNFSHCRQHLGDCASRAHDVMTRARVEEAAGANSTAAFLNITQQFAYSAVLEAYDVPSRVFVNAIPTRPSKFKSERLPGITHIGDEVAVVEEGKPYPEVGVSEDWTDTPETKKRGMVARATKEAVFFDQTGEFMNRLSFLGEWLGVNDEKRAIDCVIDAGETANNQYRYKWRNTSIPTYGDNSGTHTWDNLANGLTLTDFNSINTAWQVLVGITDPYTGEPQNVTIKHICVPPALAFTVPFALKGMVKRTAPGYATTGNPTGTEIDNPVGDIVGNLQVLTSQLFRNRSGSDTAWFMGDVGRAFEQIENWPLTVTAIGAGSQLEFDNDIIFQSKVSKRSTFSTRQPRAMVKCA</sequence>
<proteinExistence type="predicted"/>
<evidence type="ECO:0000313" key="1">
    <source>
        <dbReference type="EMBL" id="VTR93214.1"/>
    </source>
</evidence>
<dbReference type="RefSeq" id="WP_162667982.1">
    <property type="nucleotide sequence ID" value="NZ_LR593886.1"/>
</dbReference>
<dbReference type="AlphaFoldDB" id="A0A6P2CZJ0"/>
<keyword evidence="2" id="KW-1185">Reference proteome</keyword>
<dbReference type="KEGG" id="gms:SOIL9_45000"/>
<protein>
    <recommendedName>
        <fullName evidence="3">Major capsid protein</fullName>
    </recommendedName>
</protein>
<accession>A0A6P2CZJ0</accession>
<dbReference type="Pfam" id="PF25209">
    <property type="entry name" value="Phage_capsid_4"/>
    <property type="match status" value="1"/>
</dbReference>
<evidence type="ECO:0000313" key="2">
    <source>
        <dbReference type="Proteomes" id="UP000464178"/>
    </source>
</evidence>
<organism evidence="1 2">
    <name type="scientific">Gemmata massiliana</name>
    <dbReference type="NCBI Taxonomy" id="1210884"/>
    <lineage>
        <taxon>Bacteria</taxon>
        <taxon>Pseudomonadati</taxon>
        <taxon>Planctomycetota</taxon>
        <taxon>Planctomycetia</taxon>
        <taxon>Gemmatales</taxon>
        <taxon>Gemmataceae</taxon>
        <taxon>Gemmata</taxon>
    </lineage>
</organism>